<sequence length="114" mass="12314">MVVMEVEVVGLACARGGGSTGSWSDGGGSTSGWSDGGGSVWRRWRVESVWRKREDLEREEIWRGEDLEREEIWGDGGAGFVVEEGGGNGGNDGGWSPLEKERGSGEGKIWKEVI</sequence>
<gene>
    <name evidence="2" type="ORF">BVC80_1315g14</name>
</gene>
<dbReference type="InParanoid" id="A0A200QYZ0"/>
<evidence type="ECO:0000313" key="3">
    <source>
        <dbReference type="Proteomes" id="UP000195402"/>
    </source>
</evidence>
<feature type="region of interest" description="Disordered" evidence="1">
    <location>
        <begin position="15"/>
        <end position="37"/>
    </location>
</feature>
<comment type="caution">
    <text evidence="2">The sequence shown here is derived from an EMBL/GenBank/DDBJ whole genome shotgun (WGS) entry which is preliminary data.</text>
</comment>
<proteinExistence type="predicted"/>
<dbReference type="Proteomes" id="UP000195402">
    <property type="component" value="Unassembled WGS sequence"/>
</dbReference>
<accession>A0A200QYZ0</accession>
<feature type="region of interest" description="Disordered" evidence="1">
    <location>
        <begin position="77"/>
        <end position="114"/>
    </location>
</feature>
<reference evidence="2 3" key="1">
    <citation type="journal article" date="2017" name="Mol. Plant">
        <title>The Genome of Medicinal Plant Macleaya cordata Provides New Insights into Benzylisoquinoline Alkaloids Metabolism.</title>
        <authorList>
            <person name="Liu X."/>
            <person name="Liu Y."/>
            <person name="Huang P."/>
            <person name="Ma Y."/>
            <person name="Qing Z."/>
            <person name="Tang Q."/>
            <person name="Cao H."/>
            <person name="Cheng P."/>
            <person name="Zheng Y."/>
            <person name="Yuan Z."/>
            <person name="Zhou Y."/>
            <person name="Liu J."/>
            <person name="Tang Z."/>
            <person name="Zhuo Y."/>
            <person name="Zhang Y."/>
            <person name="Yu L."/>
            <person name="Huang J."/>
            <person name="Yang P."/>
            <person name="Peng Q."/>
            <person name="Zhang J."/>
            <person name="Jiang W."/>
            <person name="Zhang Z."/>
            <person name="Lin K."/>
            <person name="Ro D.K."/>
            <person name="Chen X."/>
            <person name="Xiong X."/>
            <person name="Shang Y."/>
            <person name="Huang S."/>
            <person name="Zeng J."/>
        </authorList>
    </citation>
    <scope>NUCLEOTIDE SEQUENCE [LARGE SCALE GENOMIC DNA]</scope>
    <source>
        <strain evidence="3">cv. BLH2017</strain>
        <tissue evidence="2">Root</tissue>
    </source>
</reference>
<evidence type="ECO:0000313" key="2">
    <source>
        <dbReference type="EMBL" id="OVA15703.1"/>
    </source>
</evidence>
<feature type="compositionally biased region" description="Gly residues" evidence="1">
    <location>
        <begin position="77"/>
        <end position="93"/>
    </location>
</feature>
<name>A0A200QYZ0_MACCD</name>
<feature type="compositionally biased region" description="Basic and acidic residues" evidence="1">
    <location>
        <begin position="98"/>
        <end position="114"/>
    </location>
</feature>
<protein>
    <submittedName>
        <fullName evidence="2">Uncharacterized protein</fullName>
    </submittedName>
</protein>
<dbReference type="AlphaFoldDB" id="A0A200QYZ0"/>
<dbReference type="EMBL" id="MVGT01000739">
    <property type="protein sequence ID" value="OVA15703.1"/>
    <property type="molecule type" value="Genomic_DNA"/>
</dbReference>
<keyword evidence="3" id="KW-1185">Reference proteome</keyword>
<evidence type="ECO:0000256" key="1">
    <source>
        <dbReference type="SAM" id="MobiDB-lite"/>
    </source>
</evidence>
<organism evidence="2 3">
    <name type="scientific">Macleaya cordata</name>
    <name type="common">Five-seeded plume-poppy</name>
    <name type="synonym">Bocconia cordata</name>
    <dbReference type="NCBI Taxonomy" id="56857"/>
    <lineage>
        <taxon>Eukaryota</taxon>
        <taxon>Viridiplantae</taxon>
        <taxon>Streptophyta</taxon>
        <taxon>Embryophyta</taxon>
        <taxon>Tracheophyta</taxon>
        <taxon>Spermatophyta</taxon>
        <taxon>Magnoliopsida</taxon>
        <taxon>Ranunculales</taxon>
        <taxon>Papaveraceae</taxon>
        <taxon>Papaveroideae</taxon>
        <taxon>Macleaya</taxon>
    </lineage>
</organism>